<name>W1PM64_AMBTC</name>
<dbReference type="PANTHER" id="PTHR19338">
    <property type="entry name" value="TRANSLOCASE OF INNER MITOCHONDRIAL MEMBRANE 13 HOMOLOG"/>
    <property type="match status" value="1"/>
</dbReference>
<dbReference type="HOGENOM" id="CLU_889496_0_0_1"/>
<gene>
    <name evidence="2" type="ORF">AMTR_s00017p00249240</name>
</gene>
<dbReference type="AlphaFoldDB" id="W1PM64"/>
<dbReference type="Pfam" id="PF00931">
    <property type="entry name" value="NB-ARC"/>
    <property type="match status" value="1"/>
</dbReference>
<dbReference type="EMBL" id="KI393256">
    <property type="protein sequence ID" value="ERN08771.1"/>
    <property type="molecule type" value="Genomic_DNA"/>
</dbReference>
<sequence>MNNLKLHRGRKCELNLVKKLTVYNKFATEVERIRRRVQKVKDRSSGYHLEVARDGGVPSNDSFIHWKDPRLAFSPMEKADIVGIDNPVSELSSWLFSMGSKSTVLSLVGMGGVGKTRVAKRVYNSNSNNFASCVRVTVSQSFKIVDILESNINEFGIARSLEGSSNESEKELQSKLLNYLNDHVRKKSFLVAFVKRHERTSANEHRGLATRLVVRCHGLSLANVVIGGILSRKPLTPLEWRNILHERQWKVHEGANEYFKELLDPNMLLIGVVEDDGDAVSCRLHDVELEFAIPIAKEEILSEFYGGDCNFRTLIQKTCRLFIAGNYK</sequence>
<dbReference type="GO" id="GO:0043531">
    <property type="term" value="F:ADP binding"/>
    <property type="evidence" value="ECO:0007669"/>
    <property type="project" value="InterPro"/>
</dbReference>
<dbReference type="Gramene" id="ERN08771">
    <property type="protein sequence ID" value="ERN08771"/>
    <property type="gene ID" value="AMTR_s00017p00249240"/>
</dbReference>
<dbReference type="InterPro" id="IPR027417">
    <property type="entry name" value="P-loop_NTPase"/>
</dbReference>
<dbReference type="PANTHER" id="PTHR19338:SF32">
    <property type="entry name" value="OS06G0287500 PROTEIN"/>
    <property type="match status" value="1"/>
</dbReference>
<dbReference type="InterPro" id="IPR002182">
    <property type="entry name" value="NB-ARC"/>
</dbReference>
<organism evidence="2 3">
    <name type="scientific">Amborella trichopoda</name>
    <dbReference type="NCBI Taxonomy" id="13333"/>
    <lineage>
        <taxon>Eukaryota</taxon>
        <taxon>Viridiplantae</taxon>
        <taxon>Streptophyta</taxon>
        <taxon>Embryophyta</taxon>
        <taxon>Tracheophyta</taxon>
        <taxon>Spermatophyta</taxon>
        <taxon>Magnoliopsida</taxon>
        <taxon>Amborellales</taxon>
        <taxon>Amborellaceae</taxon>
        <taxon>Amborella</taxon>
    </lineage>
</organism>
<evidence type="ECO:0000313" key="3">
    <source>
        <dbReference type="Proteomes" id="UP000017836"/>
    </source>
</evidence>
<reference evidence="3" key="1">
    <citation type="journal article" date="2013" name="Science">
        <title>The Amborella genome and the evolution of flowering plants.</title>
        <authorList>
            <consortium name="Amborella Genome Project"/>
        </authorList>
    </citation>
    <scope>NUCLEOTIDE SEQUENCE [LARGE SCALE GENOMIC DNA]</scope>
</reference>
<dbReference type="Proteomes" id="UP000017836">
    <property type="component" value="Unassembled WGS sequence"/>
</dbReference>
<proteinExistence type="predicted"/>
<evidence type="ECO:0000259" key="1">
    <source>
        <dbReference type="Pfam" id="PF00931"/>
    </source>
</evidence>
<keyword evidence="3" id="KW-1185">Reference proteome</keyword>
<dbReference type="eggNOG" id="KOG4658">
    <property type="taxonomic scope" value="Eukaryota"/>
</dbReference>
<feature type="domain" description="NB-ARC" evidence="1">
    <location>
        <begin position="86"/>
        <end position="185"/>
    </location>
</feature>
<dbReference type="SUPFAM" id="SSF52540">
    <property type="entry name" value="P-loop containing nucleoside triphosphate hydrolases"/>
    <property type="match status" value="1"/>
</dbReference>
<protein>
    <recommendedName>
        <fullName evidence="1">NB-ARC domain-containing protein</fullName>
    </recommendedName>
</protein>
<dbReference type="Gene3D" id="3.40.50.300">
    <property type="entry name" value="P-loop containing nucleotide triphosphate hydrolases"/>
    <property type="match status" value="1"/>
</dbReference>
<evidence type="ECO:0000313" key="2">
    <source>
        <dbReference type="EMBL" id="ERN08771.1"/>
    </source>
</evidence>
<accession>W1PM64</accession>